<dbReference type="VEuPathDB" id="FungiDB:PV08_12100"/>
<dbReference type="AlphaFoldDB" id="A0A0D1Y3Y5"/>
<feature type="compositionally biased region" description="Acidic residues" evidence="1">
    <location>
        <begin position="74"/>
        <end position="94"/>
    </location>
</feature>
<keyword evidence="3" id="KW-1185">Reference proteome</keyword>
<protein>
    <submittedName>
        <fullName evidence="2">Uncharacterized protein</fullName>
    </submittedName>
</protein>
<proteinExistence type="predicted"/>
<sequence length="354" mass="38764">MVDTPAGVTFIAPSTPLKKPELDTIGEVMVTLSSTLNKPNLTYEEKEDFLTAFSRWLQVTADRHDIALEQGMTSDDDSNFGADDEGAAKDEDDDEDVIALGKRKTGSGKDGYNDDEESEIALQAITVTLSPDLSFAAMNDLRDRFVQKLQAIRISKGRRLVNSNGDVISRKGLAAAKIDIRECQQIANYIFTDMFGQPALVRLAQLIEHVSHPSGGGDPNVVERAIQAANDAKMPRVLRALFAAWAKAEAADVKTNSFHRAILGNVALLDILTLYNNLITTLDKGRNTKARRMLENAGLKTSRGRGWKSLVGAGRAWSESSSARLWGSKAIMPLATSYKRRRLCPPFANHGTME</sequence>
<dbReference type="GeneID" id="27339183"/>
<dbReference type="HOGENOM" id="CLU_783108_0_0_1"/>
<accession>A0A0D1Y3Y5</accession>
<evidence type="ECO:0000313" key="3">
    <source>
        <dbReference type="Proteomes" id="UP000053328"/>
    </source>
</evidence>
<evidence type="ECO:0000256" key="1">
    <source>
        <dbReference type="SAM" id="MobiDB-lite"/>
    </source>
</evidence>
<feature type="region of interest" description="Disordered" evidence="1">
    <location>
        <begin position="70"/>
        <end position="94"/>
    </location>
</feature>
<organism evidence="2 3">
    <name type="scientific">Exophiala spinifera</name>
    <dbReference type="NCBI Taxonomy" id="91928"/>
    <lineage>
        <taxon>Eukaryota</taxon>
        <taxon>Fungi</taxon>
        <taxon>Dikarya</taxon>
        <taxon>Ascomycota</taxon>
        <taxon>Pezizomycotina</taxon>
        <taxon>Eurotiomycetes</taxon>
        <taxon>Chaetothyriomycetidae</taxon>
        <taxon>Chaetothyriales</taxon>
        <taxon>Herpotrichiellaceae</taxon>
        <taxon>Exophiala</taxon>
    </lineage>
</organism>
<evidence type="ECO:0000313" key="2">
    <source>
        <dbReference type="EMBL" id="KIW09651.1"/>
    </source>
</evidence>
<dbReference type="EMBL" id="KN847510">
    <property type="protein sequence ID" value="KIW09651.1"/>
    <property type="molecule type" value="Genomic_DNA"/>
</dbReference>
<reference evidence="2 3" key="1">
    <citation type="submission" date="2015-01" db="EMBL/GenBank/DDBJ databases">
        <title>The Genome Sequence of Exophiala spinifera CBS89968.</title>
        <authorList>
            <consortium name="The Broad Institute Genomics Platform"/>
            <person name="Cuomo C."/>
            <person name="de Hoog S."/>
            <person name="Gorbushina A."/>
            <person name="Stielow B."/>
            <person name="Teixiera M."/>
            <person name="Abouelleil A."/>
            <person name="Chapman S.B."/>
            <person name="Priest M."/>
            <person name="Young S.K."/>
            <person name="Wortman J."/>
            <person name="Nusbaum C."/>
            <person name="Birren B."/>
        </authorList>
    </citation>
    <scope>NUCLEOTIDE SEQUENCE [LARGE SCALE GENOMIC DNA]</scope>
    <source>
        <strain evidence="2 3">CBS 89968</strain>
    </source>
</reference>
<dbReference type="Proteomes" id="UP000053328">
    <property type="component" value="Unassembled WGS sequence"/>
</dbReference>
<dbReference type="RefSeq" id="XP_016229867.1">
    <property type="nucleotide sequence ID" value="XM_016386407.1"/>
</dbReference>
<gene>
    <name evidence="2" type="ORF">PV08_12100</name>
</gene>
<name>A0A0D1Y3Y5_9EURO</name>